<dbReference type="PROSITE" id="PS50850">
    <property type="entry name" value="MFS"/>
    <property type="match status" value="1"/>
</dbReference>
<dbReference type="PANTHER" id="PTHR24064">
    <property type="entry name" value="SOLUTE CARRIER FAMILY 22 MEMBER"/>
    <property type="match status" value="1"/>
</dbReference>
<dbReference type="InterPro" id="IPR005828">
    <property type="entry name" value="MFS_sugar_transport-like"/>
</dbReference>
<feature type="transmembrane region" description="Helical" evidence="5">
    <location>
        <begin position="21"/>
        <end position="41"/>
    </location>
</feature>
<protein>
    <submittedName>
        <fullName evidence="8">Organic cation transporter protein-like isoform X1</fullName>
    </submittedName>
</protein>
<dbReference type="InterPro" id="IPR036259">
    <property type="entry name" value="MFS_trans_sf"/>
</dbReference>
<dbReference type="SUPFAM" id="SSF103473">
    <property type="entry name" value="MFS general substrate transporter"/>
    <property type="match status" value="1"/>
</dbReference>
<evidence type="ECO:0000313" key="8">
    <source>
        <dbReference type="RefSeq" id="XP_014667761.1"/>
    </source>
</evidence>
<feature type="transmembrane region" description="Helical" evidence="5">
    <location>
        <begin position="220"/>
        <end position="239"/>
    </location>
</feature>
<reference evidence="8" key="1">
    <citation type="submission" date="2025-08" db="UniProtKB">
        <authorList>
            <consortium name="RefSeq"/>
        </authorList>
    </citation>
    <scope>IDENTIFICATION</scope>
</reference>
<dbReference type="Pfam" id="PF00083">
    <property type="entry name" value="Sugar_tr"/>
    <property type="match status" value="1"/>
</dbReference>
<feature type="transmembrane region" description="Helical" evidence="5">
    <location>
        <begin position="251"/>
        <end position="268"/>
    </location>
</feature>
<dbReference type="InterPro" id="IPR020846">
    <property type="entry name" value="MFS_dom"/>
</dbReference>
<feature type="domain" description="Major facilitator superfamily (MFS) profile" evidence="6">
    <location>
        <begin position="1"/>
        <end position="368"/>
    </location>
</feature>
<feature type="transmembrane region" description="Helical" evidence="5">
    <location>
        <begin position="109"/>
        <end position="127"/>
    </location>
</feature>
<proteinExistence type="predicted"/>
<dbReference type="GeneID" id="106809264"/>
<feature type="transmembrane region" description="Helical" evidence="5">
    <location>
        <begin position="186"/>
        <end position="208"/>
    </location>
</feature>
<keyword evidence="3 5" id="KW-1133">Transmembrane helix</keyword>
<sequence>MAGIMMGALIMPTIADMVGRKLLISVGLVAMFIFSTMIVFLKSFVAFLIMRFFAAVLISGSFLSLYVLSVEWFAPRQRAFVGAVIWVPWVAGYCTLPLAGYFIHNWRHLQLVLSIPIAVVFCFPWLLPESVHWLVSQNKLATAEALVQEAAKTNGITLPERFSLTAPEKSSEHRKKTLWDVLHTPLLRVYAVMMCFLWFANSLVYYGLTFGAATWAGNVYVNFFLSGLIEAPSYLFLFFSLKWWGRQRPICAFHLIAGIPLLILPFLPQKTADGRDLATLRTVLNIIGKFGISSSFCAIYLFASELYPTVVRSAGIGISSVFARIGGIIAPYLANSIGILEPKAPPLIFALLAIVSAVFSMIIPETSQLPLMSSLEDSRFLSKSYRDAHLLIAQQPRETSVVTEGTDEVQPSEPEPIFSLHNNMQANEDPTPMVFYQTSV</sequence>
<feature type="transmembrane region" description="Helical" evidence="5">
    <location>
        <begin position="280"/>
        <end position="302"/>
    </location>
</feature>
<comment type="subcellular location">
    <subcellularLocation>
        <location evidence="1">Membrane</location>
        <topology evidence="1">Multi-pass membrane protein</topology>
    </subcellularLocation>
</comment>
<dbReference type="RefSeq" id="XP_014667761.1">
    <property type="nucleotide sequence ID" value="XM_014812275.1"/>
</dbReference>
<evidence type="ECO:0000256" key="4">
    <source>
        <dbReference type="ARBA" id="ARBA00023136"/>
    </source>
</evidence>
<accession>A0ABM1E6E0</accession>
<keyword evidence="2 5" id="KW-0812">Transmembrane</keyword>
<organism evidence="7 8">
    <name type="scientific">Priapulus caudatus</name>
    <name type="common">Priapulid worm</name>
    <dbReference type="NCBI Taxonomy" id="37621"/>
    <lineage>
        <taxon>Eukaryota</taxon>
        <taxon>Metazoa</taxon>
        <taxon>Ecdysozoa</taxon>
        <taxon>Scalidophora</taxon>
        <taxon>Priapulida</taxon>
        <taxon>Priapulimorpha</taxon>
        <taxon>Priapulimorphida</taxon>
        <taxon>Priapulidae</taxon>
        <taxon>Priapulus</taxon>
    </lineage>
</organism>
<feature type="transmembrane region" description="Helical" evidence="5">
    <location>
        <begin position="80"/>
        <end position="103"/>
    </location>
</feature>
<dbReference type="Proteomes" id="UP000695022">
    <property type="component" value="Unplaced"/>
</dbReference>
<evidence type="ECO:0000256" key="3">
    <source>
        <dbReference type="ARBA" id="ARBA00022989"/>
    </source>
</evidence>
<gene>
    <name evidence="8" type="primary">LOC106809264</name>
</gene>
<evidence type="ECO:0000313" key="7">
    <source>
        <dbReference type="Proteomes" id="UP000695022"/>
    </source>
</evidence>
<name>A0ABM1E6E0_PRICU</name>
<feature type="transmembrane region" description="Helical" evidence="5">
    <location>
        <begin position="346"/>
        <end position="363"/>
    </location>
</feature>
<evidence type="ECO:0000256" key="1">
    <source>
        <dbReference type="ARBA" id="ARBA00004141"/>
    </source>
</evidence>
<evidence type="ECO:0000256" key="5">
    <source>
        <dbReference type="SAM" id="Phobius"/>
    </source>
</evidence>
<keyword evidence="7" id="KW-1185">Reference proteome</keyword>
<dbReference type="Gene3D" id="1.20.1250.20">
    <property type="entry name" value="MFS general substrate transporter like domains"/>
    <property type="match status" value="1"/>
</dbReference>
<feature type="transmembrane region" description="Helical" evidence="5">
    <location>
        <begin position="314"/>
        <end position="334"/>
    </location>
</feature>
<evidence type="ECO:0000259" key="6">
    <source>
        <dbReference type="PROSITE" id="PS50850"/>
    </source>
</evidence>
<feature type="transmembrane region" description="Helical" evidence="5">
    <location>
        <begin position="47"/>
        <end position="68"/>
    </location>
</feature>
<keyword evidence="4 5" id="KW-0472">Membrane</keyword>
<evidence type="ECO:0000256" key="2">
    <source>
        <dbReference type="ARBA" id="ARBA00022692"/>
    </source>
</evidence>